<feature type="compositionally biased region" description="Basic and acidic residues" evidence="1">
    <location>
        <begin position="88"/>
        <end position="98"/>
    </location>
</feature>
<comment type="caution">
    <text evidence="2">The sequence shown here is derived from an EMBL/GenBank/DDBJ whole genome shotgun (WGS) entry which is preliminary data.</text>
</comment>
<protein>
    <submittedName>
        <fullName evidence="2">Uncharacterized protein</fullName>
    </submittedName>
</protein>
<sequence>MYARLTDSFIHACNARAQTRTKRTESLSNLSTVAVSPLPGFERCPFLLDTVAIALDFPLKKDATASGVYFRRQGCQAPGEIVWWHRQANDRGGTKPEVKNSCSRVMKATDPGGETRISLGRLLSASR</sequence>
<organism evidence="2 3">
    <name type="scientific">Bionectria ochroleuca</name>
    <name type="common">Gliocladium roseum</name>
    <dbReference type="NCBI Taxonomy" id="29856"/>
    <lineage>
        <taxon>Eukaryota</taxon>
        <taxon>Fungi</taxon>
        <taxon>Dikarya</taxon>
        <taxon>Ascomycota</taxon>
        <taxon>Pezizomycotina</taxon>
        <taxon>Sordariomycetes</taxon>
        <taxon>Hypocreomycetidae</taxon>
        <taxon>Hypocreales</taxon>
        <taxon>Bionectriaceae</taxon>
        <taxon>Clonostachys</taxon>
    </lineage>
</organism>
<accession>A0A8H7KCV6</accession>
<feature type="region of interest" description="Disordered" evidence="1">
    <location>
        <begin position="88"/>
        <end position="110"/>
    </location>
</feature>
<evidence type="ECO:0000256" key="1">
    <source>
        <dbReference type="SAM" id="MobiDB-lite"/>
    </source>
</evidence>
<evidence type="ECO:0000313" key="2">
    <source>
        <dbReference type="EMBL" id="KAF9748357.1"/>
    </source>
</evidence>
<dbReference type="AlphaFoldDB" id="A0A8H7KCV6"/>
<reference evidence="2" key="1">
    <citation type="submission" date="2020-10" db="EMBL/GenBank/DDBJ databases">
        <title>High-Quality Genome Resource of Clonostachys rosea strain S41 by Oxford Nanopore Long-Read Sequencing.</title>
        <authorList>
            <person name="Wang H."/>
        </authorList>
    </citation>
    <scope>NUCLEOTIDE SEQUENCE</scope>
    <source>
        <strain evidence="2">S41</strain>
    </source>
</reference>
<name>A0A8H7KCV6_BIOOC</name>
<dbReference type="Proteomes" id="UP000616885">
    <property type="component" value="Unassembled WGS sequence"/>
</dbReference>
<evidence type="ECO:0000313" key="3">
    <source>
        <dbReference type="Proteomes" id="UP000616885"/>
    </source>
</evidence>
<proteinExistence type="predicted"/>
<dbReference type="EMBL" id="JADCTT010000009">
    <property type="protein sequence ID" value="KAF9748357.1"/>
    <property type="molecule type" value="Genomic_DNA"/>
</dbReference>
<gene>
    <name evidence="2" type="ORF">IM811_017862</name>
</gene>